<dbReference type="PANTHER" id="PTHR30572">
    <property type="entry name" value="MEMBRANE COMPONENT OF TRANSPORTER-RELATED"/>
    <property type="match status" value="1"/>
</dbReference>
<feature type="transmembrane region" description="Helical" evidence="7">
    <location>
        <begin position="281"/>
        <end position="309"/>
    </location>
</feature>
<keyword evidence="11" id="KW-1185">Reference proteome</keyword>
<evidence type="ECO:0000256" key="6">
    <source>
        <dbReference type="ARBA" id="ARBA00038076"/>
    </source>
</evidence>
<dbReference type="InterPro" id="IPR050250">
    <property type="entry name" value="Macrolide_Exporter_MacB"/>
</dbReference>
<comment type="caution">
    <text evidence="10">The sequence shown here is derived from an EMBL/GenBank/DDBJ whole genome shotgun (WGS) entry which is preliminary data.</text>
</comment>
<evidence type="ECO:0000256" key="5">
    <source>
        <dbReference type="ARBA" id="ARBA00023136"/>
    </source>
</evidence>
<feature type="transmembrane region" description="Helical" evidence="7">
    <location>
        <begin position="714"/>
        <end position="740"/>
    </location>
</feature>
<evidence type="ECO:0000256" key="1">
    <source>
        <dbReference type="ARBA" id="ARBA00004651"/>
    </source>
</evidence>
<dbReference type="InterPro" id="IPR003838">
    <property type="entry name" value="ABC3_permease_C"/>
</dbReference>
<evidence type="ECO:0000259" key="9">
    <source>
        <dbReference type="Pfam" id="PF12704"/>
    </source>
</evidence>
<feature type="transmembrane region" description="Helical" evidence="7">
    <location>
        <begin position="798"/>
        <end position="820"/>
    </location>
</feature>
<evidence type="ECO:0000256" key="2">
    <source>
        <dbReference type="ARBA" id="ARBA00022475"/>
    </source>
</evidence>
<comment type="similarity">
    <text evidence="6">Belongs to the ABC-4 integral membrane protein family.</text>
</comment>
<dbReference type="Proteomes" id="UP001501757">
    <property type="component" value="Unassembled WGS sequence"/>
</dbReference>
<protein>
    <submittedName>
        <fullName evidence="10">ABC transporter permease</fullName>
    </submittedName>
</protein>
<name>A0ABN0WQS0_9ALTE</name>
<dbReference type="Pfam" id="PF12704">
    <property type="entry name" value="MacB_PCD"/>
    <property type="match status" value="1"/>
</dbReference>
<dbReference type="InterPro" id="IPR025857">
    <property type="entry name" value="MacB_PCD"/>
</dbReference>
<feature type="transmembrane region" description="Helical" evidence="7">
    <location>
        <begin position="330"/>
        <end position="353"/>
    </location>
</feature>
<keyword evidence="4 7" id="KW-1133">Transmembrane helix</keyword>
<keyword evidence="2" id="KW-1003">Cell membrane</keyword>
<feature type="transmembrane region" description="Helical" evidence="7">
    <location>
        <begin position="386"/>
        <end position="410"/>
    </location>
</feature>
<comment type="subcellular location">
    <subcellularLocation>
        <location evidence="1">Cell membrane</location>
        <topology evidence="1">Multi-pass membrane protein</topology>
    </subcellularLocation>
</comment>
<dbReference type="EMBL" id="BAAAEI010000006">
    <property type="protein sequence ID" value="GAA0344348.1"/>
    <property type="molecule type" value="Genomic_DNA"/>
</dbReference>
<evidence type="ECO:0000256" key="3">
    <source>
        <dbReference type="ARBA" id="ARBA00022692"/>
    </source>
</evidence>
<dbReference type="RefSeq" id="WP_343841604.1">
    <property type="nucleotide sequence ID" value="NZ_BAAAEI010000006.1"/>
</dbReference>
<feature type="domain" description="ABC3 transporter permease C-terminal" evidence="8">
    <location>
        <begin position="717"/>
        <end position="830"/>
    </location>
</feature>
<evidence type="ECO:0000313" key="11">
    <source>
        <dbReference type="Proteomes" id="UP001501757"/>
    </source>
</evidence>
<accession>A0ABN0WQS0</accession>
<organism evidence="10 11">
    <name type="scientific">Bowmanella denitrificans</name>
    <dbReference type="NCBI Taxonomy" id="366582"/>
    <lineage>
        <taxon>Bacteria</taxon>
        <taxon>Pseudomonadati</taxon>
        <taxon>Pseudomonadota</taxon>
        <taxon>Gammaproteobacteria</taxon>
        <taxon>Alteromonadales</taxon>
        <taxon>Alteromonadaceae</taxon>
        <taxon>Bowmanella</taxon>
    </lineage>
</organism>
<feature type="transmembrane region" description="Helical" evidence="7">
    <location>
        <begin position="761"/>
        <end position="786"/>
    </location>
</feature>
<feature type="domain" description="ABC3 transporter permease C-terminal" evidence="8">
    <location>
        <begin position="289"/>
        <end position="411"/>
    </location>
</feature>
<evidence type="ECO:0000313" key="10">
    <source>
        <dbReference type="EMBL" id="GAA0344348.1"/>
    </source>
</evidence>
<feature type="domain" description="MacB-like periplasmic core" evidence="9">
    <location>
        <begin position="21"/>
        <end position="241"/>
    </location>
</feature>
<gene>
    <name evidence="10" type="ORF">GCM10009092_05980</name>
</gene>
<proteinExistence type="inferred from homology"/>
<evidence type="ECO:0000259" key="8">
    <source>
        <dbReference type="Pfam" id="PF02687"/>
    </source>
</evidence>
<keyword evidence="5 7" id="KW-0472">Membrane</keyword>
<evidence type="ECO:0000256" key="4">
    <source>
        <dbReference type="ARBA" id="ARBA00022989"/>
    </source>
</evidence>
<sequence length="837" mass="90953">MSYAIEIKYAARLLLSKPLFSVTAMLIVAVGLGLTIYTLLLLNQLIFKPMTLSAGTPLVAIEGEFHTSHGRGQRADIYHLNQISADSQLLQGMSQYRPGVQTIAGVGEQGNAKMLSAAHSQWNLFEVLGIQPVLGRGFGPQDQDQGAPPVSVISHALWQGHFAADPQIIGKAVRIDGQSRTIIGVMPAGFAFPATAQIWQPIPLTRLSPSEPSTAYADSLYAVARLKPDVSLAQFQQELKHILQRHFQALPAELAWRAASPGGHIRAFPFKLSHDSIAQHYAVFMAMLVVVLLILLLTGINVGNLLLVRVNERIKEVAIRISLGVPRKRLIVQMLLESTLICALGGLVALALASGGVHLTNLVFEEIFAVTQQRPFWWYVQLDLEAVLLLLAMLVVMVIITGLIPALRALSGDVNALLRDGTRGALSKRAQWTNKALVVAEISLSCVVLSVATMLLSTSYASQQADYGVTTDKRITADIVLPSGTYPWQAGDLESKLKRNHFYYRLKDELEALPHIHSAAYFTSPPGTGGGVSHFEIRGRAAQVYNENPQWNFETVSRDAWHTVGITLIDGRSFTLDDAAIERIEAGEQTAPAVINAAIARDLFPDGDAIGQQVRTVTEDWHSEWRTIIGVVSDTVHGPTMQATSARHTGYGLMELRPWLMTIVIHYSGPQGQAEAMLRQAINRIDADVTPHNVQSYDNLVKQPMKLVDAVNRIFLLAGLVALVLAGSGIYAVSANTIMLQSQEIATRRALGARNGQIVALFLKQAAGQLLLGVSAGLLISLWLVGQITQSIVLLGNSYLMGLLGIPAFIAILVLLATYLPTRKLLHKEPAAALHQV</sequence>
<keyword evidence="3 7" id="KW-0812">Transmembrane</keyword>
<dbReference type="Pfam" id="PF02687">
    <property type="entry name" value="FtsX"/>
    <property type="match status" value="2"/>
</dbReference>
<evidence type="ECO:0000256" key="7">
    <source>
        <dbReference type="SAM" id="Phobius"/>
    </source>
</evidence>
<feature type="transmembrane region" description="Helical" evidence="7">
    <location>
        <begin position="20"/>
        <end position="42"/>
    </location>
</feature>
<reference evidence="10 11" key="1">
    <citation type="journal article" date="2019" name="Int. J. Syst. Evol. Microbiol.">
        <title>The Global Catalogue of Microorganisms (GCM) 10K type strain sequencing project: providing services to taxonomists for standard genome sequencing and annotation.</title>
        <authorList>
            <consortium name="The Broad Institute Genomics Platform"/>
            <consortium name="The Broad Institute Genome Sequencing Center for Infectious Disease"/>
            <person name="Wu L."/>
            <person name="Ma J."/>
        </authorList>
    </citation>
    <scope>NUCLEOTIDE SEQUENCE [LARGE SCALE GENOMIC DNA]</scope>
    <source>
        <strain evidence="10 11">JCM 13378</strain>
    </source>
</reference>
<dbReference type="PANTHER" id="PTHR30572:SF4">
    <property type="entry name" value="ABC TRANSPORTER PERMEASE YTRF"/>
    <property type="match status" value="1"/>
</dbReference>